<dbReference type="OrthoDB" id="1496333at2"/>
<reference evidence="2" key="1">
    <citation type="submission" date="2018-06" db="EMBL/GenBank/DDBJ databases">
        <authorList>
            <person name="Helene L.C."/>
            <person name="Dall'Agnol R."/>
            <person name="Delamuta J.R."/>
            <person name="Hungria M."/>
        </authorList>
    </citation>
    <scope>NUCLEOTIDE SEQUENCE [LARGE SCALE GENOMIC DNA]</scope>
    <source>
        <strain evidence="2">AC99b</strain>
    </source>
</reference>
<dbReference type="RefSeq" id="WP_112101407.1">
    <property type="nucleotide sequence ID" value="NZ_QMBP01000025.1"/>
</dbReference>
<dbReference type="EMBL" id="QMBP01000025">
    <property type="protein sequence ID" value="RAZ84203.1"/>
    <property type="molecule type" value="Genomic_DNA"/>
</dbReference>
<protein>
    <submittedName>
        <fullName evidence="1">ATPase</fullName>
    </submittedName>
</protein>
<dbReference type="AlphaFoldDB" id="A0A330H6D6"/>
<accession>A0A330H6D6</accession>
<comment type="caution">
    <text evidence="1">The sequence shown here is derived from an EMBL/GenBank/DDBJ whole genome shotgun (WGS) entry which is preliminary data.</text>
</comment>
<proteinExistence type="predicted"/>
<dbReference type="SUPFAM" id="SSF52540">
    <property type="entry name" value="P-loop containing nucleoside triphosphate hydrolases"/>
    <property type="match status" value="1"/>
</dbReference>
<dbReference type="Pfam" id="PF13481">
    <property type="entry name" value="AAA_25"/>
    <property type="match status" value="1"/>
</dbReference>
<dbReference type="Gene3D" id="3.40.50.300">
    <property type="entry name" value="P-loop containing nucleotide triphosphate hydrolases"/>
    <property type="match status" value="1"/>
</dbReference>
<keyword evidence="2" id="KW-1185">Reference proteome</keyword>
<sequence length="422" mass="45741">MVAITPYKWKDPASLPLRGEDWRDKPALEDVDPKIMEWMRQAAGAHGILTEAADAAAQATPKAANDNKPLPFLNPADWHGQPVPTRQWFLEGLIPARHVTILAGDGGVGKSLLALQIAAASAMSCETLGTRPAAGRALYLGAEDEADEFHRRLAEIADGHERSLADLSDLRLIPLADRDALLAVPDRSGNMTKTAVLGSLIELVTDFRPGLLVLDTSADLFGGDEIKRVQVRQFVAMLRTIAIDCDVAVLLLSHPSLQGMQSGSGSSGSTAWSNSVRSRLYLTHAKEDEDGRLLTTKKANYGKLGNELKIRWRDGMFVPDDGKPSPAAGLLKQRAVETFRTLLSTINRAGIRVAPTKGVNYAPRVLAERKDAGGIKAKQFEEAMQQLLDDGLIKVVLEGPPSRPRQRLILSSEDYGPQDAES</sequence>
<dbReference type="InterPro" id="IPR027417">
    <property type="entry name" value="P-loop_NTPase"/>
</dbReference>
<evidence type="ECO:0000313" key="2">
    <source>
        <dbReference type="Proteomes" id="UP000251558"/>
    </source>
</evidence>
<organism evidence="1 2">
    <name type="scientific">Mesorhizobium hawassense</name>
    <dbReference type="NCBI Taxonomy" id="1209954"/>
    <lineage>
        <taxon>Bacteria</taxon>
        <taxon>Pseudomonadati</taxon>
        <taxon>Pseudomonadota</taxon>
        <taxon>Alphaproteobacteria</taxon>
        <taxon>Hyphomicrobiales</taxon>
        <taxon>Phyllobacteriaceae</taxon>
        <taxon>Mesorhizobium</taxon>
    </lineage>
</organism>
<gene>
    <name evidence="1" type="ORF">DPM33_32295</name>
</gene>
<name>A0A330H6D6_9HYPH</name>
<evidence type="ECO:0000313" key="1">
    <source>
        <dbReference type="EMBL" id="RAZ84203.1"/>
    </source>
</evidence>
<dbReference type="Proteomes" id="UP000251558">
    <property type="component" value="Unassembled WGS sequence"/>
</dbReference>
<reference evidence="1 2" key="2">
    <citation type="submission" date="2018-07" db="EMBL/GenBank/DDBJ databases">
        <title>Diversity of Mesorhizobium strains in Brazil.</title>
        <authorList>
            <person name="Helene L.C.F."/>
            <person name="Dall'Agnol R."/>
            <person name="Delamuta J.R.M."/>
            <person name="Hungria M."/>
        </authorList>
    </citation>
    <scope>NUCLEOTIDE SEQUENCE [LARGE SCALE GENOMIC DNA]</scope>
    <source>
        <strain evidence="1 2">AC99b</strain>
    </source>
</reference>